<evidence type="ECO:0000256" key="1">
    <source>
        <dbReference type="SAM" id="SignalP"/>
    </source>
</evidence>
<organism evidence="3 4">
    <name type="scientific">Neisseria zalophi</name>
    <dbReference type="NCBI Taxonomy" id="640030"/>
    <lineage>
        <taxon>Bacteria</taxon>
        <taxon>Pseudomonadati</taxon>
        <taxon>Pseudomonadota</taxon>
        <taxon>Betaproteobacteria</taxon>
        <taxon>Neisseriales</taxon>
        <taxon>Neisseriaceae</taxon>
        <taxon>Neisseria</taxon>
    </lineage>
</organism>
<dbReference type="OrthoDB" id="8602292at2"/>
<protein>
    <submittedName>
        <fullName evidence="3">META domain-containing protein</fullName>
    </submittedName>
</protein>
<dbReference type="InterPro" id="IPR053147">
    <property type="entry name" value="Hsp_HslJ-like"/>
</dbReference>
<reference evidence="3 4" key="1">
    <citation type="submission" date="2018-08" db="EMBL/GenBank/DDBJ databases">
        <title>Neisseria zalophi ATCC BAA-2455 complete genome.</title>
        <authorList>
            <person name="Veseli I.A."/>
            <person name="Buttler R."/>
            <person name="Mascarenhas dos Santos A.C."/>
            <person name="Pombert J.-F."/>
        </authorList>
    </citation>
    <scope>NUCLEOTIDE SEQUENCE [LARGE SCALE GENOMIC DNA]</scope>
    <source>
        <strain evidence="3 4">ATCC BAA-2455</strain>
    </source>
</reference>
<dbReference type="RefSeq" id="WP_151052225.1">
    <property type="nucleotide sequence ID" value="NZ_CP031700.1"/>
</dbReference>
<proteinExistence type="predicted"/>
<feature type="signal peptide" evidence="1">
    <location>
        <begin position="1"/>
        <end position="22"/>
    </location>
</feature>
<dbReference type="AlphaFoldDB" id="A0A5J6Q131"/>
<name>A0A5J6Q131_9NEIS</name>
<dbReference type="PANTHER" id="PTHR35535:SF2">
    <property type="entry name" value="DUF306 DOMAIN-CONTAINING PROTEIN"/>
    <property type="match status" value="1"/>
</dbReference>
<evidence type="ECO:0000313" key="4">
    <source>
        <dbReference type="Proteomes" id="UP000325713"/>
    </source>
</evidence>
<dbReference type="InterPro" id="IPR038670">
    <property type="entry name" value="HslJ-like_sf"/>
</dbReference>
<dbReference type="EMBL" id="CP031700">
    <property type="protein sequence ID" value="QEY26707.1"/>
    <property type="molecule type" value="Genomic_DNA"/>
</dbReference>
<feature type="chain" id="PRO_5023903222" evidence="1">
    <location>
        <begin position="23"/>
        <end position="144"/>
    </location>
</feature>
<keyword evidence="4" id="KW-1185">Reference proteome</keyword>
<sequence>MMIKRFAWVFAAAGLAACSAGALPSAENTPQPNLKRVWMLADFEGFSREQLVAAEARMDWTRLPRVYAYMGCNQLMMEAKQEGGDRIVFGGGASTRMYCEETMRLEQTFMNYIAGTKNYRIEGHTLILRNEAGKEARFVAQDWD</sequence>
<keyword evidence="1" id="KW-0732">Signal</keyword>
<dbReference type="Pfam" id="PF03724">
    <property type="entry name" value="META"/>
    <property type="match status" value="1"/>
</dbReference>
<dbReference type="PANTHER" id="PTHR35535">
    <property type="entry name" value="HEAT SHOCK PROTEIN HSLJ"/>
    <property type="match status" value="1"/>
</dbReference>
<evidence type="ECO:0000259" key="2">
    <source>
        <dbReference type="Pfam" id="PF03724"/>
    </source>
</evidence>
<feature type="domain" description="DUF306" evidence="2">
    <location>
        <begin position="37"/>
        <end position="135"/>
    </location>
</feature>
<dbReference type="KEGG" id="nzl:D0T92_09320"/>
<accession>A0A5J6Q131</accession>
<dbReference type="Proteomes" id="UP000325713">
    <property type="component" value="Chromosome"/>
</dbReference>
<dbReference type="Gene3D" id="2.40.128.270">
    <property type="match status" value="1"/>
</dbReference>
<dbReference type="PROSITE" id="PS51257">
    <property type="entry name" value="PROKAR_LIPOPROTEIN"/>
    <property type="match status" value="1"/>
</dbReference>
<evidence type="ECO:0000313" key="3">
    <source>
        <dbReference type="EMBL" id="QEY26707.1"/>
    </source>
</evidence>
<dbReference type="InterPro" id="IPR005184">
    <property type="entry name" value="DUF306_Meta_HslJ"/>
</dbReference>
<gene>
    <name evidence="3" type="ORF">D0T92_09320</name>
</gene>